<evidence type="ECO:0000256" key="1">
    <source>
        <dbReference type="ARBA" id="ARBA00022737"/>
    </source>
</evidence>
<dbReference type="SUPFAM" id="SSF51126">
    <property type="entry name" value="Pectin lyase-like"/>
    <property type="match status" value="1"/>
</dbReference>
<dbReference type="EMBL" id="QRVL01000008">
    <property type="protein sequence ID" value="RGS39685.1"/>
    <property type="molecule type" value="Genomic_DNA"/>
</dbReference>
<dbReference type="AlphaFoldDB" id="A0A395V8Q4"/>
<dbReference type="InterPro" id="IPR011050">
    <property type="entry name" value="Pectin_lyase_fold/virulence"/>
</dbReference>
<keyword evidence="2" id="KW-1133">Transmembrane helix</keyword>
<dbReference type="PANTHER" id="PTHR22990">
    <property type="entry name" value="F-BOX ONLY PROTEIN"/>
    <property type="match status" value="1"/>
</dbReference>
<dbReference type="Pfam" id="PF13229">
    <property type="entry name" value="Beta_helix"/>
    <property type="match status" value="1"/>
</dbReference>
<proteinExistence type="predicted"/>
<keyword evidence="1" id="KW-0677">Repeat</keyword>
<protein>
    <submittedName>
        <fullName evidence="4">Right-handed parallel beta-helix repeat-containing protein</fullName>
    </submittedName>
</protein>
<keyword evidence="2" id="KW-0472">Membrane</keyword>
<dbReference type="Proteomes" id="UP000266172">
    <property type="component" value="Unassembled WGS sequence"/>
</dbReference>
<dbReference type="Gene3D" id="2.160.20.10">
    <property type="entry name" value="Single-stranded right-handed beta-helix, Pectin lyase-like"/>
    <property type="match status" value="3"/>
</dbReference>
<organism evidence="4 5">
    <name type="scientific">Roseburia hominis</name>
    <dbReference type="NCBI Taxonomy" id="301301"/>
    <lineage>
        <taxon>Bacteria</taxon>
        <taxon>Bacillati</taxon>
        <taxon>Bacillota</taxon>
        <taxon>Clostridia</taxon>
        <taxon>Lachnospirales</taxon>
        <taxon>Lachnospiraceae</taxon>
        <taxon>Roseburia</taxon>
    </lineage>
</organism>
<comment type="caution">
    <text evidence="4">The sequence shown here is derived from an EMBL/GenBank/DDBJ whole genome shotgun (WGS) entry which is preliminary data.</text>
</comment>
<accession>A0A395V8Q4</accession>
<sequence>MKKKVGIGVGVAAYVILSLAICFGAFDSKEDNAVADEAVGTEHIETESQDTKQDNRIFEQLDNRLEYAAADQKELYVETDDLLVQEEDKQNILTRYSLPVMERMSEDDASEKMTGLQVLRRIEKLGIDTEELYTPEYNWKATYDDSIANVDQAMQLETEVEFDGTMASELNAFLQEHTGEIIKVVSEAVTLDETIQVPSNVVLDGNGAVFQGDAGLTYAFLIENEQNIVMKNIVLDGGFEEGIYVIRSDHMLIYNNEITNAAYKAICVMGTCQYINIVNNSVHHNQNGAIFFNGDISKCIIQGNAIYQNFGARNLTAGLVFSSMELDDIYTPYNEFKDIYLYDILESPNNNVIKDNLIQGNHSSGFYSDGGYQNYVINNVIEDNEKEGMCLDYGTFGTYVSANTVQRNGERNRQTDEDLEADFILGLGRLADGSSTAKLPGISLDNAAYNLVCDNNINNNSGSGVKMVRSAYRNLIFSNQIADNNRGVNEAYHGFGIELGHASEPDEPVVGLDFTADYENIVARNLISGAHFSGIYIAVDDYCNDLIDNVIMDCTDFSVENYSDYYNSAVGNNTNVPTLNFSLQ</sequence>
<evidence type="ECO:0000313" key="5">
    <source>
        <dbReference type="Proteomes" id="UP000266172"/>
    </source>
</evidence>
<dbReference type="RefSeq" id="WP_118097637.1">
    <property type="nucleotide sequence ID" value="NZ_QRVL01000008.1"/>
</dbReference>
<feature type="domain" description="Right handed beta helix" evidence="3">
    <location>
        <begin position="219"/>
        <end position="405"/>
    </location>
</feature>
<dbReference type="PANTHER" id="PTHR22990:SF15">
    <property type="entry name" value="F-BOX ONLY PROTEIN 10"/>
    <property type="match status" value="1"/>
</dbReference>
<evidence type="ECO:0000259" key="3">
    <source>
        <dbReference type="Pfam" id="PF13229"/>
    </source>
</evidence>
<evidence type="ECO:0000256" key="2">
    <source>
        <dbReference type="SAM" id="Phobius"/>
    </source>
</evidence>
<dbReference type="InterPro" id="IPR039448">
    <property type="entry name" value="Beta_helix"/>
</dbReference>
<gene>
    <name evidence="4" type="ORF">DWX93_10700</name>
</gene>
<name>A0A395V8Q4_9FIRM</name>
<feature type="transmembrane region" description="Helical" evidence="2">
    <location>
        <begin position="7"/>
        <end position="26"/>
    </location>
</feature>
<dbReference type="SMART" id="SM00710">
    <property type="entry name" value="PbH1"/>
    <property type="match status" value="8"/>
</dbReference>
<dbReference type="InterPro" id="IPR051550">
    <property type="entry name" value="SCF-Subunits/Alg-Epimerases"/>
</dbReference>
<dbReference type="InterPro" id="IPR006626">
    <property type="entry name" value="PbH1"/>
</dbReference>
<dbReference type="InterPro" id="IPR012334">
    <property type="entry name" value="Pectin_lyas_fold"/>
</dbReference>
<evidence type="ECO:0000313" key="4">
    <source>
        <dbReference type="EMBL" id="RGS39685.1"/>
    </source>
</evidence>
<reference evidence="4 5" key="1">
    <citation type="submission" date="2018-08" db="EMBL/GenBank/DDBJ databases">
        <title>A genome reference for cultivated species of the human gut microbiota.</title>
        <authorList>
            <person name="Zou Y."/>
            <person name="Xue W."/>
            <person name="Luo G."/>
        </authorList>
    </citation>
    <scope>NUCLEOTIDE SEQUENCE [LARGE SCALE GENOMIC DNA]</scope>
    <source>
        <strain evidence="4 5">AF22-12AC</strain>
    </source>
</reference>
<keyword evidence="2" id="KW-0812">Transmembrane</keyword>